<name>A0ACA9LF82_9GLOM</name>
<dbReference type="Proteomes" id="UP000789920">
    <property type="component" value="Unassembled WGS sequence"/>
</dbReference>
<proteinExistence type="predicted"/>
<comment type="caution">
    <text evidence="1">The sequence shown here is derived from an EMBL/GenBank/DDBJ whole genome shotgun (WGS) entry which is preliminary data.</text>
</comment>
<dbReference type="EMBL" id="CAJVQC010003254">
    <property type="protein sequence ID" value="CAG8523664.1"/>
    <property type="molecule type" value="Genomic_DNA"/>
</dbReference>
<feature type="non-terminal residue" evidence="1">
    <location>
        <position position="527"/>
    </location>
</feature>
<evidence type="ECO:0000313" key="2">
    <source>
        <dbReference type="Proteomes" id="UP000789920"/>
    </source>
</evidence>
<sequence>MDSPIIPFRLPPDCVREIIYHLPGDYKALFSCALVNRSWCRSAIPLLWSDVFSSNISSDKKIKVIPTYVKCLSKIQREILINNNITLQEDLIPALFDYPKYLRFLNCHYFDNALYYWCKATIKPDTDNTIFQNTLHICSQIISQYILSHSVGLYSLFLSPHSNEGKCIMRSLPDICEEGICRTFSKLTELYIDNWFPITTPNMPIILLLFEKLSLYSHNIQKFIIILNQNSDPVHKPEVFEYLSLLINSQYKLQSFTITFPYSINSQSPFFFPALTSQIDSLRYLEIIKFFDIPLLIPYLPSFNLETLNLILYYVPSQFEPSLLPYLPSGTQFRIKNLIISGTHYPMLYPSFSLIVQMAGSNLERISIKVCDKTFKTAIGKYCSNLTALSIMTDFTTFEYFLQALSKLKKLRYLDVEKQINDIQLTKEMVLEFAKTIPNSLEELNFNFAIDQEHFNEFLKELKASLSKLTIHLSALNDETLNFIVNYAVRTGKLKELCFDAASSLTEEAFCWSRWGRLWHTGDVPYC</sequence>
<keyword evidence="2" id="KW-1185">Reference proteome</keyword>
<evidence type="ECO:0000313" key="1">
    <source>
        <dbReference type="EMBL" id="CAG8523664.1"/>
    </source>
</evidence>
<gene>
    <name evidence="1" type="ORF">RPERSI_LOCUS2818</name>
</gene>
<protein>
    <submittedName>
        <fullName evidence="1">26643_t:CDS:1</fullName>
    </submittedName>
</protein>
<organism evidence="1 2">
    <name type="scientific">Racocetra persica</name>
    <dbReference type="NCBI Taxonomy" id="160502"/>
    <lineage>
        <taxon>Eukaryota</taxon>
        <taxon>Fungi</taxon>
        <taxon>Fungi incertae sedis</taxon>
        <taxon>Mucoromycota</taxon>
        <taxon>Glomeromycotina</taxon>
        <taxon>Glomeromycetes</taxon>
        <taxon>Diversisporales</taxon>
        <taxon>Gigasporaceae</taxon>
        <taxon>Racocetra</taxon>
    </lineage>
</organism>
<reference evidence="1" key="1">
    <citation type="submission" date="2021-06" db="EMBL/GenBank/DDBJ databases">
        <authorList>
            <person name="Kallberg Y."/>
            <person name="Tangrot J."/>
            <person name="Rosling A."/>
        </authorList>
    </citation>
    <scope>NUCLEOTIDE SEQUENCE</scope>
    <source>
        <strain evidence="1">MA461A</strain>
    </source>
</reference>
<accession>A0ACA9LF82</accession>